<dbReference type="InterPro" id="IPR007122">
    <property type="entry name" value="Villin/Gelsolin"/>
</dbReference>
<name>A0AAV2KWX6_KNICA</name>
<dbReference type="FunFam" id="3.40.20.10:FF:000040">
    <property type="entry name" value="macrophage-capping protein-like isoform X1"/>
    <property type="match status" value="1"/>
</dbReference>
<dbReference type="GO" id="GO:0051014">
    <property type="term" value="P:actin filament severing"/>
    <property type="evidence" value="ECO:0007669"/>
    <property type="project" value="TreeGrafter"/>
</dbReference>
<dbReference type="AlphaFoldDB" id="A0AAV2KWX6"/>
<keyword evidence="7" id="KW-1185">Reference proteome</keyword>
<gene>
    <name evidence="6" type="ORF">KC01_LOCUS22311</name>
</gene>
<dbReference type="CDD" id="cd11289">
    <property type="entry name" value="gelsolin_S2_like"/>
    <property type="match status" value="1"/>
</dbReference>
<keyword evidence="4" id="KW-0009">Actin-binding</keyword>
<evidence type="ECO:0000256" key="4">
    <source>
        <dbReference type="ARBA" id="ARBA00023203"/>
    </source>
</evidence>
<evidence type="ECO:0000256" key="1">
    <source>
        <dbReference type="ARBA" id="ARBA00008418"/>
    </source>
</evidence>
<comment type="similarity">
    <text evidence="1">Belongs to the villin/gelsolin family.</text>
</comment>
<dbReference type="GO" id="GO:0030031">
    <property type="term" value="P:cell projection assembly"/>
    <property type="evidence" value="ECO:0007669"/>
    <property type="project" value="TreeGrafter"/>
</dbReference>
<feature type="domain" description="Gelsolin-like" evidence="5">
    <location>
        <begin position="562"/>
        <end position="609"/>
    </location>
</feature>
<feature type="domain" description="Gelsolin-like" evidence="5">
    <location>
        <begin position="664"/>
        <end position="736"/>
    </location>
</feature>
<dbReference type="SMART" id="SM00262">
    <property type="entry name" value="GEL"/>
    <property type="match status" value="6"/>
</dbReference>
<organism evidence="6 7">
    <name type="scientific">Knipowitschia caucasica</name>
    <name type="common">Caucasian dwarf goby</name>
    <name type="synonym">Pomatoschistus caucasicus</name>
    <dbReference type="NCBI Taxonomy" id="637954"/>
    <lineage>
        <taxon>Eukaryota</taxon>
        <taxon>Metazoa</taxon>
        <taxon>Chordata</taxon>
        <taxon>Craniata</taxon>
        <taxon>Vertebrata</taxon>
        <taxon>Euteleostomi</taxon>
        <taxon>Actinopterygii</taxon>
        <taxon>Neopterygii</taxon>
        <taxon>Teleostei</taxon>
        <taxon>Neoteleostei</taxon>
        <taxon>Acanthomorphata</taxon>
        <taxon>Gobiaria</taxon>
        <taxon>Gobiiformes</taxon>
        <taxon>Gobioidei</taxon>
        <taxon>Gobiidae</taxon>
        <taxon>Gobiinae</taxon>
        <taxon>Knipowitschia</taxon>
    </lineage>
</organism>
<dbReference type="CDD" id="cd11292">
    <property type="entry name" value="gelsolin_S3_like"/>
    <property type="match status" value="1"/>
</dbReference>
<dbReference type="CDD" id="cd11288">
    <property type="entry name" value="gelsolin_S5_like"/>
    <property type="match status" value="1"/>
</dbReference>
<feature type="domain" description="Gelsolin-like" evidence="5">
    <location>
        <begin position="183"/>
        <end position="256"/>
    </location>
</feature>
<dbReference type="CDD" id="cd11291">
    <property type="entry name" value="gelsolin_S6_like"/>
    <property type="match status" value="1"/>
</dbReference>
<dbReference type="SUPFAM" id="SSF82754">
    <property type="entry name" value="C-terminal, gelsolin-like domain of Sec23/24"/>
    <property type="match status" value="1"/>
</dbReference>
<dbReference type="GO" id="GO:0007417">
    <property type="term" value="P:central nervous system development"/>
    <property type="evidence" value="ECO:0007669"/>
    <property type="project" value="TreeGrafter"/>
</dbReference>
<evidence type="ECO:0000256" key="2">
    <source>
        <dbReference type="ARBA" id="ARBA00022467"/>
    </source>
</evidence>
<evidence type="ECO:0000313" key="7">
    <source>
        <dbReference type="Proteomes" id="UP001497482"/>
    </source>
</evidence>
<reference evidence="6 7" key="1">
    <citation type="submission" date="2024-04" db="EMBL/GenBank/DDBJ databases">
        <authorList>
            <person name="Waldvogel A.-M."/>
            <person name="Schoenle A."/>
        </authorList>
    </citation>
    <scope>NUCLEOTIDE SEQUENCE [LARGE SCALE GENOMIC DNA]</scope>
</reference>
<sequence>MGQNVLRQPLGVMGQMRCGQGNNSSSTWTPLYICDNILQAKSIMSMEQIFKGAGQKDGLQVWRIEKGSLNPVPKEQHGNFFSGDSYIVLHTAGKAHNVHSWAGSESSQDEFGSAAILMTQLDDFLGGTPCQYTEFQGEESVTFQSYFKPAIKYKQGGVASGFNHVVTNDVDVQRLMHVKGRRFIRATEVPMSWNSFNSGDCFIIDLGKNIYHWSGTNCNRFEALKTTHLALDIRDNERCGRGEMHRINEGSEPEEVISILGPKPDLPAGCPESDASVSRKSKCVATLYKISDAAGSMETTLVAQKNPFQQAMLSQSDCYILDNGGDRKIFVWKGKDANPEERRAARAIADNFIKEHNYPSHTQIQIIAAGGESTLFKDFFFNWLDKDETTGPSQVHTSKGIAKVKKVPFNASKLHENKAMAAQHAMIDDGSGDVKIWRVEDNGQVPVDPSTYGQFYGGDCYLVKYSYKCGSQTRHIIYYWQGNKCSKNELGASAVLAVEMDKCMGGVANLVRVCQGEEPAHLVSLFKDKPLVVFLGGTSRGGQTAAGKTRLFHIRKSSTNATRAVEVQPTASSLNTNDVFVLKTPNNIYQWKGVGAAKVEMEAAKYTASLLGGNVTEVAEKSEPDAFWAALGGKGDYQTSQSLQQSCRSPRLFTCSNATGNLIVEEVPGELTQLDLETDDIMILDVGDMIYIWIGETANEDEKNGVQEIAQQYIASDPSGRHRIPIVTMNQGNELSCFTGWFQAWDSKFWDKDPWLIFQ</sequence>
<dbReference type="GO" id="GO:0008154">
    <property type="term" value="P:actin polymerization or depolymerization"/>
    <property type="evidence" value="ECO:0007669"/>
    <property type="project" value="TreeGrafter"/>
</dbReference>
<dbReference type="InterPro" id="IPR007123">
    <property type="entry name" value="Gelsolin-like_dom"/>
</dbReference>
<dbReference type="GO" id="GO:0051016">
    <property type="term" value="P:barbed-end actin filament capping"/>
    <property type="evidence" value="ECO:0007669"/>
    <property type="project" value="TreeGrafter"/>
</dbReference>
<feature type="domain" description="Gelsolin-like" evidence="5">
    <location>
        <begin position="444"/>
        <end position="522"/>
    </location>
</feature>
<dbReference type="GO" id="GO:0005546">
    <property type="term" value="F:phosphatidylinositol-4,5-bisphosphate binding"/>
    <property type="evidence" value="ECO:0007669"/>
    <property type="project" value="TreeGrafter"/>
</dbReference>
<dbReference type="GO" id="GO:0051015">
    <property type="term" value="F:actin filament binding"/>
    <property type="evidence" value="ECO:0007669"/>
    <property type="project" value="InterPro"/>
</dbReference>
<dbReference type="InterPro" id="IPR036180">
    <property type="entry name" value="Gelsolin-like_dom_sf"/>
</dbReference>
<dbReference type="CDD" id="cd11293">
    <property type="entry name" value="gelsolin_S4_like"/>
    <property type="match status" value="1"/>
</dbReference>
<dbReference type="FunFam" id="3.40.20.10:FF:000001">
    <property type="entry name" value="Gelsolin"/>
    <property type="match status" value="1"/>
</dbReference>
<evidence type="ECO:0000259" key="5">
    <source>
        <dbReference type="Pfam" id="PF00626"/>
    </source>
</evidence>
<dbReference type="Gene3D" id="3.40.20.10">
    <property type="entry name" value="Severin"/>
    <property type="match status" value="6"/>
</dbReference>
<feature type="domain" description="Gelsolin-like" evidence="5">
    <location>
        <begin position="69"/>
        <end position="143"/>
    </location>
</feature>
<dbReference type="GO" id="GO:0015629">
    <property type="term" value="C:actin cytoskeleton"/>
    <property type="evidence" value="ECO:0007669"/>
    <property type="project" value="TreeGrafter"/>
</dbReference>
<dbReference type="FunFam" id="3.40.20.10:FF:000043">
    <property type="entry name" value="macrophage-capping protein-like isoform X2"/>
    <property type="match status" value="1"/>
</dbReference>
<dbReference type="PANTHER" id="PTHR11977:SF27">
    <property type="entry name" value="SCINDERIN LIKE A-RELATED"/>
    <property type="match status" value="1"/>
</dbReference>
<proteinExistence type="inferred from homology"/>
<dbReference type="InterPro" id="IPR029006">
    <property type="entry name" value="ADF-H/Gelsolin-like_dom_sf"/>
</dbReference>
<dbReference type="CDD" id="cd11290">
    <property type="entry name" value="gelsolin_S1_like"/>
    <property type="match status" value="1"/>
</dbReference>
<dbReference type="PANTHER" id="PTHR11977">
    <property type="entry name" value="VILLIN"/>
    <property type="match status" value="1"/>
</dbReference>
<keyword evidence="2" id="KW-0117">Actin capping</keyword>
<dbReference type="PRINTS" id="PR00597">
    <property type="entry name" value="GELSOLIN"/>
</dbReference>
<dbReference type="GO" id="GO:0005737">
    <property type="term" value="C:cytoplasm"/>
    <property type="evidence" value="ECO:0007669"/>
    <property type="project" value="TreeGrafter"/>
</dbReference>
<evidence type="ECO:0000313" key="6">
    <source>
        <dbReference type="EMBL" id="CAL1593168.1"/>
    </source>
</evidence>
<dbReference type="SUPFAM" id="SSF55753">
    <property type="entry name" value="Actin depolymerizing proteins"/>
    <property type="match status" value="5"/>
</dbReference>
<protein>
    <recommendedName>
        <fullName evidence="5">Gelsolin-like domain-containing protein</fullName>
    </recommendedName>
</protein>
<dbReference type="EMBL" id="OZ035824">
    <property type="protein sequence ID" value="CAL1593168.1"/>
    <property type="molecule type" value="Genomic_DNA"/>
</dbReference>
<dbReference type="FunFam" id="3.40.20.10:FF:000005">
    <property type="entry name" value="Gelsolin"/>
    <property type="match status" value="1"/>
</dbReference>
<keyword evidence="3" id="KW-0677">Repeat</keyword>
<dbReference type="Proteomes" id="UP001497482">
    <property type="component" value="Chromosome 2"/>
</dbReference>
<dbReference type="Pfam" id="PF00626">
    <property type="entry name" value="Gelsolin"/>
    <property type="match status" value="6"/>
</dbReference>
<accession>A0AAV2KWX6</accession>
<evidence type="ECO:0000256" key="3">
    <source>
        <dbReference type="ARBA" id="ARBA00022737"/>
    </source>
</evidence>
<feature type="domain" description="Gelsolin-like" evidence="5">
    <location>
        <begin position="303"/>
        <end position="376"/>
    </location>
</feature>